<dbReference type="GO" id="GO:0006281">
    <property type="term" value="P:DNA repair"/>
    <property type="evidence" value="ECO:0007669"/>
    <property type="project" value="TreeGrafter"/>
</dbReference>
<evidence type="ECO:0000256" key="3">
    <source>
        <dbReference type="ARBA" id="ARBA00022553"/>
    </source>
</evidence>
<evidence type="ECO:0000256" key="1">
    <source>
        <dbReference type="ARBA" id="ARBA00004123"/>
    </source>
</evidence>
<dbReference type="InterPro" id="IPR007268">
    <property type="entry name" value="Rad9/Ddc1"/>
</dbReference>
<reference evidence="15" key="1">
    <citation type="submission" date="2022-11" db="UniProtKB">
        <authorList>
            <consortium name="WormBaseParasite"/>
        </authorList>
    </citation>
    <scope>IDENTIFICATION</scope>
</reference>
<dbReference type="WBParaSite" id="nRc.2.0.1.t16364-RA">
    <property type="protein sequence ID" value="nRc.2.0.1.t16364-RA"/>
    <property type="gene ID" value="nRc.2.0.1.g16364"/>
</dbReference>
<feature type="region of interest" description="Disordered" evidence="12">
    <location>
        <begin position="493"/>
        <end position="516"/>
    </location>
</feature>
<dbReference type="InterPro" id="IPR046938">
    <property type="entry name" value="DNA_clamp_sf"/>
</dbReference>
<evidence type="ECO:0000256" key="6">
    <source>
        <dbReference type="ARBA" id="ARBA00022801"/>
    </source>
</evidence>
<dbReference type="GO" id="GO:0004527">
    <property type="term" value="F:exonuclease activity"/>
    <property type="evidence" value="ECO:0007669"/>
    <property type="project" value="UniProtKB-KW"/>
</dbReference>
<organism evidence="14 15">
    <name type="scientific">Romanomermis culicivorax</name>
    <name type="common">Nematode worm</name>
    <dbReference type="NCBI Taxonomy" id="13658"/>
    <lineage>
        <taxon>Eukaryota</taxon>
        <taxon>Metazoa</taxon>
        <taxon>Ecdysozoa</taxon>
        <taxon>Nematoda</taxon>
        <taxon>Enoplea</taxon>
        <taxon>Dorylaimia</taxon>
        <taxon>Mermithida</taxon>
        <taxon>Mermithoidea</taxon>
        <taxon>Mermithidae</taxon>
        <taxon>Romanomermis</taxon>
    </lineage>
</organism>
<dbReference type="GO" id="GO:0000076">
    <property type="term" value="P:DNA replication checkpoint signaling"/>
    <property type="evidence" value="ECO:0007669"/>
    <property type="project" value="TreeGrafter"/>
</dbReference>
<dbReference type="GO" id="GO:0071479">
    <property type="term" value="P:cellular response to ionizing radiation"/>
    <property type="evidence" value="ECO:0007669"/>
    <property type="project" value="TreeGrafter"/>
</dbReference>
<evidence type="ECO:0000256" key="2">
    <source>
        <dbReference type="ARBA" id="ARBA00008494"/>
    </source>
</evidence>
<evidence type="ECO:0000256" key="7">
    <source>
        <dbReference type="ARBA" id="ARBA00022839"/>
    </source>
</evidence>
<dbReference type="GO" id="GO:0031573">
    <property type="term" value="P:mitotic intra-S DNA damage checkpoint signaling"/>
    <property type="evidence" value="ECO:0007669"/>
    <property type="project" value="TreeGrafter"/>
</dbReference>
<feature type="transmembrane region" description="Helical" evidence="13">
    <location>
        <begin position="46"/>
        <end position="70"/>
    </location>
</feature>
<comment type="function">
    <text evidence="9">Component of the 9-1-1 cell-cycle checkpoint response complex that plays a major role in DNA repair. The 9-1-1 complex is recruited to DNA lesion upon damage by the RAD17-replication factor C (RFC) clamp loader complex. Acts then as a sliding clamp platform on DNA for several proteins involved in long-patch base excision repair (LP-BER). The 9-1-1 complex stimulates DNA polymerase beta (POLB) activity by increasing its affinity for the 3'-OH end of the primer-template and stabilizes POLB to those sites where LP-BER proceeds; endonuclease FEN1 cleavage activity on substrates with double, nick, or gap flaps of distinct sequences and lengths; and DNA ligase I (LIG1) on long-patch base excision repair substrates. The 9-1-1 complex is necessary for the recruitment of RHNO1 to sites of double-stranded breaks (DSB) occurring during the S phase. RAD9A possesses 3'-&gt;5' double stranded DNA exonuclease activity.</text>
</comment>
<keyword evidence="4" id="KW-0540">Nuclease</keyword>
<evidence type="ECO:0000313" key="15">
    <source>
        <dbReference type="WBParaSite" id="nRc.2.0.1.t16364-RA"/>
    </source>
</evidence>
<evidence type="ECO:0000256" key="9">
    <source>
        <dbReference type="ARBA" id="ARBA00059283"/>
    </source>
</evidence>
<dbReference type="Proteomes" id="UP000887565">
    <property type="component" value="Unplaced"/>
</dbReference>
<keyword evidence="6" id="KW-0378">Hydrolase</keyword>
<proteinExistence type="inferred from homology"/>
<dbReference type="FunFam" id="3.70.10.10:FF:000005">
    <property type="entry name" value="Cell cycle checkpoint control protein"/>
    <property type="match status" value="1"/>
</dbReference>
<dbReference type="Gene3D" id="3.70.10.10">
    <property type="match status" value="1"/>
</dbReference>
<evidence type="ECO:0000256" key="10">
    <source>
        <dbReference type="ARBA" id="ARBA00069752"/>
    </source>
</evidence>
<feature type="transmembrane region" description="Helical" evidence="13">
    <location>
        <begin position="20"/>
        <end position="39"/>
    </location>
</feature>
<accession>A0A915ISL8</accession>
<protein>
    <recommendedName>
        <fullName evidence="10">Cell cycle checkpoint control protein RAD9A</fullName>
    </recommendedName>
    <alternativeName>
        <fullName evidence="11">DNA repair exonuclease rad9 homolog A</fullName>
    </alternativeName>
</protein>
<keyword evidence="13" id="KW-0472">Membrane</keyword>
<evidence type="ECO:0000256" key="5">
    <source>
        <dbReference type="ARBA" id="ARBA00022763"/>
    </source>
</evidence>
<keyword evidence="14" id="KW-1185">Reference proteome</keyword>
<dbReference type="Pfam" id="PF04139">
    <property type="entry name" value="Rad9"/>
    <property type="match status" value="1"/>
</dbReference>
<keyword evidence="3" id="KW-0597">Phosphoprotein</keyword>
<keyword evidence="5" id="KW-0227">DNA damage</keyword>
<name>A0A915ISL8_ROMCU</name>
<dbReference type="SUPFAM" id="SSF55979">
    <property type="entry name" value="DNA clamp"/>
    <property type="match status" value="1"/>
</dbReference>
<feature type="region of interest" description="Disordered" evidence="12">
    <location>
        <begin position="414"/>
        <end position="448"/>
    </location>
</feature>
<keyword evidence="8" id="KW-0539">Nucleus</keyword>
<evidence type="ECO:0000256" key="4">
    <source>
        <dbReference type="ARBA" id="ARBA00022722"/>
    </source>
</evidence>
<evidence type="ECO:0000256" key="11">
    <source>
        <dbReference type="ARBA" id="ARBA00079896"/>
    </source>
</evidence>
<evidence type="ECO:0000256" key="12">
    <source>
        <dbReference type="SAM" id="MobiDB-lite"/>
    </source>
</evidence>
<evidence type="ECO:0000313" key="14">
    <source>
        <dbReference type="Proteomes" id="UP000887565"/>
    </source>
</evidence>
<keyword evidence="13" id="KW-1133">Transmembrane helix</keyword>
<comment type="similarity">
    <text evidence="2">Belongs to the rad9 family.</text>
</comment>
<comment type="subcellular location">
    <subcellularLocation>
        <location evidence="1">Nucleus</location>
    </subcellularLocation>
</comment>
<dbReference type="AlphaFoldDB" id="A0A915ISL8"/>
<keyword evidence="13" id="KW-0812">Transmembrane</keyword>
<feature type="compositionally biased region" description="Polar residues" evidence="12">
    <location>
        <begin position="414"/>
        <end position="431"/>
    </location>
</feature>
<evidence type="ECO:0000256" key="13">
    <source>
        <dbReference type="SAM" id="Phobius"/>
    </source>
</evidence>
<dbReference type="GO" id="GO:0030896">
    <property type="term" value="C:checkpoint clamp complex"/>
    <property type="evidence" value="ECO:0007669"/>
    <property type="project" value="InterPro"/>
</dbReference>
<sequence length="516" mass="57586">MFGSSFLAAHKDLVPFEQRYHTLALFRSPVHILSSLLLVTTSLSDVFFNWLLTLLCTLFTALSLITSLALHGTVKKQQASAVDHVTFEIKGVEIIGRAIYALAKLPGDELYFDAQDDGLFLRSLNSCRSAFCSFRFSPLFFMAYVPGDVTMAEKTDGDATNENRCKIPAKSALMVYKIISSLEKSIELAEIMINVKECRLVFRLMCKYGVVRTYKFILIECDTVETLYDRTKCEIQLVAPATLLLDAVQTNFKGGLEDLTLNASETELLLTNCLDDEPDPDKCVKTVMRLNADEFDKFLVCTPAEVTFCLKELRAFLTFIEVFRLPVSIYFDHSGKPAIFALESDPNFMAELILATYLVQDSTTVKIDQIPNSQAALNNTSAIADYLHNNSSNIASTQNQNRIYRRKNATDSIRVSDCRSSQETTAVNSTTTRKKVSDPDNDAAQKVDSTSINEAMDTFEKVSDRHVGTLHSPPSKKARHFLLIKGWSQTTMISADSPTSHNSEDVLAPDSDLEDH</sequence>
<evidence type="ECO:0000256" key="8">
    <source>
        <dbReference type="ARBA" id="ARBA00023242"/>
    </source>
</evidence>
<dbReference type="OMA" id="HASEAMF"/>
<dbReference type="PANTHER" id="PTHR15237">
    <property type="entry name" value="DNA REPAIR PROTEIN RAD9"/>
    <property type="match status" value="1"/>
</dbReference>
<dbReference type="PANTHER" id="PTHR15237:SF0">
    <property type="entry name" value="CELL CYCLE CHECKPOINT CONTROL PROTEIN"/>
    <property type="match status" value="1"/>
</dbReference>
<keyword evidence="7" id="KW-0269">Exonuclease</keyword>